<dbReference type="AlphaFoldDB" id="A0A0R3WTZ2"/>
<protein>
    <submittedName>
        <fullName evidence="1">Vps54_N domain-containing protein</fullName>
    </submittedName>
</protein>
<name>A0A0R3WTZ2_HYDTA</name>
<dbReference type="WBParaSite" id="TTAC_0000423201-mRNA-1">
    <property type="protein sequence ID" value="TTAC_0000423201-mRNA-1"/>
    <property type="gene ID" value="TTAC_0000423201"/>
</dbReference>
<proteinExistence type="predicted"/>
<sequence>LHQTPTPVTSDVEKTLTFHSVLLQLLEVEGEEHADFAEDSKLVSELTDEKHPSRFFIAEQIRMSLEKTLDLDTLIKCYNVVQDEKQGLRCGVVGEDEGEVASS</sequence>
<evidence type="ECO:0000313" key="1">
    <source>
        <dbReference type="WBParaSite" id="TTAC_0000423201-mRNA-1"/>
    </source>
</evidence>
<accession>A0A0R3WTZ2</accession>
<organism evidence="1">
    <name type="scientific">Hydatigena taeniaeformis</name>
    <name type="common">Feline tapeworm</name>
    <name type="synonym">Taenia taeniaeformis</name>
    <dbReference type="NCBI Taxonomy" id="6205"/>
    <lineage>
        <taxon>Eukaryota</taxon>
        <taxon>Metazoa</taxon>
        <taxon>Spiralia</taxon>
        <taxon>Lophotrochozoa</taxon>
        <taxon>Platyhelminthes</taxon>
        <taxon>Cestoda</taxon>
        <taxon>Eucestoda</taxon>
        <taxon>Cyclophyllidea</taxon>
        <taxon>Taeniidae</taxon>
        <taxon>Hydatigera</taxon>
    </lineage>
</organism>
<dbReference type="STRING" id="6205.A0A0R3WTZ2"/>
<reference evidence="1" key="1">
    <citation type="submission" date="2017-02" db="UniProtKB">
        <authorList>
            <consortium name="WormBaseParasite"/>
        </authorList>
    </citation>
    <scope>IDENTIFICATION</scope>
</reference>